<comment type="function">
    <text evidence="10 11">Component of the transcription regulatory histone acetylation (HAT) complex SAGA, a multiprotein complex that activates transcription by remodeling chromatin and mediating histone acetylation and deubiquitination. Within the SAGA complex, participates in a subcomplex that specifically deubiquitinates histone H2B. The SAGA complex is recruited to specific gene promoters by activators, where it is required for transcription.</text>
</comment>
<dbReference type="Pfam" id="PF08209">
    <property type="entry name" value="Sgf11"/>
    <property type="match status" value="1"/>
</dbReference>
<evidence type="ECO:0000256" key="11">
    <source>
        <dbReference type="RuleBase" id="RU261113"/>
    </source>
</evidence>
<keyword evidence="7 10" id="KW-0010">Activator</keyword>
<comment type="subunit">
    <text evidence="10">Component of some SAGA transcription coactivator-HAT complexes. Within the SAGA complex, participates to a subcomplex of SAGA called the DUB module (deubiquitination module).</text>
</comment>
<name>A0A6F9D7H0_9ASCI</name>
<keyword evidence="4 10" id="KW-0862">Zinc</keyword>
<evidence type="ECO:0000313" key="13">
    <source>
        <dbReference type="EMBL" id="CAB3224752.1"/>
    </source>
</evidence>
<sequence>MADLQMYADHFLNEMIEEAVLGIAYEAHRSLTRGTLFLDENQSDDEEKYKIVTEKGLDIFGQPLCGSKKNVECLCPNCKRNMAASRFAPHLEKCMGMGRNSSRIASQRIANSGKFSTVSDVLGPEEDPDDSNDADWFVACESSSTRKTKKRKAERSNGSPRTSKAIIGRSKTSGNSPKLLSGDVHDLNDNVNILPAGTRHQLESNIAQNENIHQTMSLWQQHISATLSEPEGARITQTAVPPTGGIIKKSKKGVKHSHSKKNKKRQLPAHQSLGLS</sequence>
<dbReference type="InterPro" id="IPR013246">
    <property type="entry name" value="SAGA_su_Sgf11"/>
</dbReference>
<protein>
    <recommendedName>
        <fullName evidence="10">SAGA-associated factor 11 homolog</fullName>
    </recommendedName>
</protein>
<feature type="region of interest" description="Disordered" evidence="12">
    <location>
        <begin position="234"/>
        <end position="276"/>
    </location>
</feature>
<accession>A0A6F9D7H0</accession>
<dbReference type="GO" id="GO:0008270">
    <property type="term" value="F:zinc ion binding"/>
    <property type="evidence" value="ECO:0007669"/>
    <property type="project" value="UniProtKB-UniRule"/>
</dbReference>
<evidence type="ECO:0000256" key="7">
    <source>
        <dbReference type="ARBA" id="ARBA00023159"/>
    </source>
</evidence>
<dbReference type="InterPro" id="IPR051078">
    <property type="entry name" value="SGF11"/>
</dbReference>
<feature type="region of interest" description="Disordered" evidence="12">
    <location>
        <begin position="117"/>
        <end position="183"/>
    </location>
</feature>
<evidence type="ECO:0000256" key="3">
    <source>
        <dbReference type="ARBA" id="ARBA00022771"/>
    </source>
</evidence>
<feature type="zinc finger region" description="SGF11-type" evidence="10">
    <location>
        <begin position="73"/>
        <end position="94"/>
    </location>
</feature>
<gene>
    <name evidence="13" type="primary">Atxn7l3</name>
</gene>
<evidence type="ECO:0000256" key="2">
    <source>
        <dbReference type="ARBA" id="ARBA00022723"/>
    </source>
</evidence>
<keyword evidence="5 10" id="KW-0156">Chromatin regulator</keyword>
<dbReference type="PANTHER" id="PTHR46367:SF1">
    <property type="entry name" value="ATAXIN-7-LIKE PROTEIN 3"/>
    <property type="match status" value="1"/>
</dbReference>
<dbReference type="HAMAP" id="MF_03047">
    <property type="entry name" value="Sgf11"/>
    <property type="match status" value="1"/>
</dbReference>
<keyword evidence="3 10" id="KW-0863">Zinc-finger</keyword>
<evidence type="ECO:0000256" key="9">
    <source>
        <dbReference type="ARBA" id="ARBA00023242"/>
    </source>
</evidence>
<keyword evidence="9 10" id="KW-0539">Nucleus</keyword>
<proteinExistence type="evidence at transcript level"/>
<evidence type="ECO:0000256" key="4">
    <source>
        <dbReference type="ARBA" id="ARBA00022833"/>
    </source>
</evidence>
<comment type="domain">
    <text evidence="10">The long N-terminal helix forms part of the 'assembly lobe' of the SAGA deubiquitination module.</text>
</comment>
<feature type="compositionally biased region" description="Basic residues" evidence="12">
    <location>
        <begin position="248"/>
        <end position="267"/>
    </location>
</feature>
<evidence type="ECO:0000256" key="1">
    <source>
        <dbReference type="ARBA" id="ARBA00004123"/>
    </source>
</evidence>
<keyword evidence="6 10" id="KW-0805">Transcription regulation</keyword>
<comment type="subcellular location">
    <subcellularLocation>
        <location evidence="1 10 11">Nucleus</location>
    </subcellularLocation>
</comment>
<evidence type="ECO:0000256" key="5">
    <source>
        <dbReference type="ARBA" id="ARBA00022853"/>
    </source>
</evidence>
<evidence type="ECO:0000256" key="6">
    <source>
        <dbReference type="ARBA" id="ARBA00023015"/>
    </source>
</evidence>
<comment type="similarity">
    <text evidence="10 11">Belongs to the SGF11 family.</text>
</comment>
<dbReference type="FunFam" id="3.30.160.60:FF:000118">
    <property type="entry name" value="Ataxin-7-like protein 3"/>
    <property type="match status" value="1"/>
</dbReference>
<evidence type="ECO:0000256" key="12">
    <source>
        <dbReference type="SAM" id="MobiDB-lite"/>
    </source>
</evidence>
<dbReference type="PANTHER" id="PTHR46367">
    <property type="entry name" value="ATAXIN-7-LIKE PROTEIN 3"/>
    <property type="match status" value="1"/>
</dbReference>
<dbReference type="EMBL" id="LR783217">
    <property type="protein sequence ID" value="CAB3224752.1"/>
    <property type="molecule type" value="mRNA"/>
</dbReference>
<evidence type="ECO:0000256" key="8">
    <source>
        <dbReference type="ARBA" id="ARBA00023163"/>
    </source>
</evidence>
<organism evidence="13">
    <name type="scientific">Phallusia mammillata</name>
    <dbReference type="NCBI Taxonomy" id="59560"/>
    <lineage>
        <taxon>Eukaryota</taxon>
        <taxon>Metazoa</taxon>
        <taxon>Chordata</taxon>
        <taxon>Tunicata</taxon>
        <taxon>Ascidiacea</taxon>
        <taxon>Phlebobranchia</taxon>
        <taxon>Ascidiidae</taxon>
        <taxon>Phallusia</taxon>
    </lineage>
</organism>
<dbReference type="AlphaFoldDB" id="A0A6F9D7H0"/>
<dbReference type="GO" id="GO:0071819">
    <property type="term" value="C:DUBm complex"/>
    <property type="evidence" value="ECO:0007669"/>
    <property type="project" value="UniProtKB-UniRule"/>
</dbReference>
<evidence type="ECO:0000256" key="10">
    <source>
        <dbReference type="HAMAP-Rule" id="MF_03047"/>
    </source>
</evidence>
<keyword evidence="8 10" id="KW-0804">Transcription</keyword>
<dbReference type="GO" id="GO:0006325">
    <property type="term" value="P:chromatin organization"/>
    <property type="evidence" value="ECO:0007669"/>
    <property type="project" value="UniProtKB-KW"/>
</dbReference>
<reference evidence="13" key="1">
    <citation type="submission" date="2020-04" db="EMBL/GenBank/DDBJ databases">
        <authorList>
            <person name="Neveu A P."/>
        </authorList>
    </citation>
    <scope>NUCLEOTIDE SEQUENCE</scope>
    <source>
        <tissue evidence="13">Whole embryo</tissue>
    </source>
</reference>
<comment type="domain">
    <text evidence="10">The C-terminal SGF11-type zinc-finger domain forms part of the 'catalytic lobe' of the SAGA deubiquitination module.</text>
</comment>
<dbReference type="GO" id="GO:0000124">
    <property type="term" value="C:SAGA complex"/>
    <property type="evidence" value="ECO:0007669"/>
    <property type="project" value="UniProtKB-UniRule"/>
</dbReference>
<dbReference type="GO" id="GO:0003713">
    <property type="term" value="F:transcription coactivator activity"/>
    <property type="evidence" value="ECO:0007669"/>
    <property type="project" value="UniProtKB-UniRule"/>
</dbReference>
<dbReference type="GO" id="GO:0006357">
    <property type="term" value="P:regulation of transcription by RNA polymerase II"/>
    <property type="evidence" value="ECO:0007669"/>
    <property type="project" value="TreeGrafter"/>
</dbReference>
<keyword evidence="2 10" id="KW-0479">Metal-binding</keyword>
<dbReference type="Gene3D" id="3.30.160.60">
    <property type="entry name" value="Classic Zinc Finger"/>
    <property type="match status" value="1"/>
</dbReference>
<feature type="compositionally biased region" description="Acidic residues" evidence="12">
    <location>
        <begin position="123"/>
        <end position="133"/>
    </location>
</feature>